<accession>A0A7L2IPH8</accession>
<feature type="non-terminal residue" evidence="1">
    <location>
        <position position="68"/>
    </location>
</feature>
<dbReference type="EMBL" id="VWYK01077052">
    <property type="protein sequence ID" value="NXR12006.1"/>
    <property type="molecule type" value="Genomic_DNA"/>
</dbReference>
<keyword evidence="2" id="KW-1185">Reference proteome</keyword>
<name>A0A7L2IPH8_9PICI</name>
<dbReference type="GO" id="GO:0005739">
    <property type="term" value="C:mitochondrion"/>
    <property type="evidence" value="ECO:0007669"/>
    <property type="project" value="GOC"/>
</dbReference>
<reference evidence="1 2" key="1">
    <citation type="submission" date="2019-09" db="EMBL/GenBank/DDBJ databases">
        <title>Bird 10,000 Genomes (B10K) Project - Family phase.</title>
        <authorList>
            <person name="Zhang G."/>
        </authorList>
    </citation>
    <scope>NUCLEOTIDE SEQUENCE [LARGE SCALE GENOMIC DNA]</scope>
    <source>
        <strain evidence="1">B10K-DU-001-42</strain>
        <tissue evidence="1">Muscle</tissue>
    </source>
</reference>
<dbReference type="PANTHER" id="PTHR13156">
    <property type="entry name" value="NADH-UBIQUINONE OXIDOREDUCTASE 13 KD-A SUBUNIT"/>
    <property type="match status" value="1"/>
</dbReference>
<protein>
    <submittedName>
        <fullName evidence="1">NDUS6 protein</fullName>
    </submittedName>
</protein>
<gene>
    <name evidence="1" type="primary">Ndufs6_0</name>
    <name evidence="1" type="ORF">SEMFRA_R12011</name>
</gene>
<dbReference type="Proteomes" id="UP000536381">
    <property type="component" value="Unassembled WGS sequence"/>
</dbReference>
<dbReference type="OrthoDB" id="307899at2759"/>
<sequence>MAAPGATFRRFLPLSRSLRYRPIAFSFRSYGVRASDTGELVTHTGQVYEEKDYRRVRFVGRQKEVTHS</sequence>
<proteinExistence type="predicted"/>
<evidence type="ECO:0000313" key="2">
    <source>
        <dbReference type="Proteomes" id="UP000536381"/>
    </source>
</evidence>
<evidence type="ECO:0000313" key="1">
    <source>
        <dbReference type="EMBL" id="NXR12006.1"/>
    </source>
</evidence>
<dbReference type="GO" id="GO:0006120">
    <property type="term" value="P:mitochondrial electron transport, NADH to ubiquinone"/>
    <property type="evidence" value="ECO:0007669"/>
    <property type="project" value="TreeGrafter"/>
</dbReference>
<dbReference type="PANTHER" id="PTHR13156:SF0">
    <property type="entry name" value="NADH DEHYDROGENASE [UBIQUINONE] IRON-SULFUR PROTEIN 6, MITOCHONDRIAL"/>
    <property type="match status" value="1"/>
</dbReference>
<comment type="caution">
    <text evidence="1">The sequence shown here is derived from an EMBL/GenBank/DDBJ whole genome shotgun (WGS) entry which is preliminary data.</text>
</comment>
<organism evidence="1 2">
    <name type="scientific">Semnornis frantzii</name>
    <dbReference type="NCBI Taxonomy" id="91796"/>
    <lineage>
        <taxon>Eukaryota</taxon>
        <taxon>Metazoa</taxon>
        <taxon>Chordata</taxon>
        <taxon>Craniata</taxon>
        <taxon>Vertebrata</taxon>
        <taxon>Euteleostomi</taxon>
        <taxon>Archelosauria</taxon>
        <taxon>Archosauria</taxon>
        <taxon>Dinosauria</taxon>
        <taxon>Saurischia</taxon>
        <taxon>Theropoda</taxon>
        <taxon>Coelurosauria</taxon>
        <taxon>Aves</taxon>
        <taxon>Neognathae</taxon>
        <taxon>Neoaves</taxon>
        <taxon>Telluraves</taxon>
        <taxon>Coraciimorphae</taxon>
        <taxon>Piciformes</taxon>
        <taxon>Ramphastidae</taxon>
        <taxon>Semnornis</taxon>
    </lineage>
</organism>
<dbReference type="AlphaFoldDB" id="A0A7L2IPH8"/>
<feature type="non-terminal residue" evidence="1">
    <location>
        <position position="1"/>
    </location>
</feature>